<comment type="caution">
    <text evidence="2">The sequence shown here is derived from an EMBL/GenBank/DDBJ whole genome shotgun (WGS) entry which is preliminary data.</text>
</comment>
<gene>
    <name evidence="2" type="ORF">EVA_02760</name>
</gene>
<organism evidence="2">
    <name type="scientific">gut metagenome</name>
    <dbReference type="NCBI Taxonomy" id="749906"/>
    <lineage>
        <taxon>unclassified sequences</taxon>
        <taxon>metagenomes</taxon>
        <taxon>organismal metagenomes</taxon>
    </lineage>
</organism>
<protein>
    <submittedName>
        <fullName evidence="2">Uncharacterized protein</fullName>
    </submittedName>
</protein>
<proteinExistence type="predicted"/>
<keyword evidence="1" id="KW-0812">Transmembrane</keyword>
<dbReference type="EMBL" id="AMCI01000455">
    <property type="protein sequence ID" value="EJX09129.1"/>
    <property type="molecule type" value="Genomic_DNA"/>
</dbReference>
<dbReference type="AlphaFoldDB" id="J9GNE0"/>
<accession>J9GNE0</accession>
<evidence type="ECO:0000313" key="2">
    <source>
        <dbReference type="EMBL" id="EJX09129.1"/>
    </source>
</evidence>
<feature type="transmembrane region" description="Helical" evidence="1">
    <location>
        <begin position="23"/>
        <end position="42"/>
    </location>
</feature>
<name>J9GNE0_9ZZZZ</name>
<keyword evidence="1" id="KW-1133">Transmembrane helix</keyword>
<sequence>MPAEPSDISATNSLLPQRRTRPIFLAALLAPLAKHTPAYAFFVSLRFF</sequence>
<keyword evidence="1" id="KW-0472">Membrane</keyword>
<evidence type="ECO:0000256" key="1">
    <source>
        <dbReference type="SAM" id="Phobius"/>
    </source>
</evidence>
<reference evidence="2" key="1">
    <citation type="journal article" date="2012" name="PLoS ONE">
        <title>Gene sets for utilization of primary and secondary nutrition supplies in the distal gut of endangered iberian lynx.</title>
        <authorList>
            <person name="Alcaide M."/>
            <person name="Messina E."/>
            <person name="Richter M."/>
            <person name="Bargiela R."/>
            <person name="Peplies J."/>
            <person name="Huws S.A."/>
            <person name="Newbold C.J."/>
            <person name="Golyshin P.N."/>
            <person name="Simon M.A."/>
            <person name="Lopez G."/>
            <person name="Yakimov M.M."/>
            <person name="Ferrer M."/>
        </authorList>
    </citation>
    <scope>NUCLEOTIDE SEQUENCE</scope>
</reference>